<dbReference type="Proteomes" id="UP000321408">
    <property type="component" value="Chromosome"/>
</dbReference>
<proteinExistence type="predicted"/>
<dbReference type="PANTHER" id="PTHR43228">
    <property type="entry name" value="TWO-COMPONENT RESPONSE REGULATOR"/>
    <property type="match status" value="1"/>
</dbReference>
<dbReference type="EMBL" id="CP042905">
    <property type="protein sequence ID" value="QEE16942.1"/>
    <property type="molecule type" value="Genomic_DNA"/>
</dbReference>
<keyword evidence="3" id="KW-1185">Reference proteome</keyword>
<name>A0A5B9DCU5_9ARCH</name>
<dbReference type="CDD" id="cd17546">
    <property type="entry name" value="REC_hyHK_CKI1_RcsC-like"/>
    <property type="match status" value="1"/>
</dbReference>
<dbReference type="SUPFAM" id="SSF52172">
    <property type="entry name" value="CheY-like"/>
    <property type="match status" value="1"/>
</dbReference>
<feature type="domain" description="Response regulatory" evidence="1">
    <location>
        <begin position="11"/>
        <end position="130"/>
    </location>
</feature>
<dbReference type="Pfam" id="PF00072">
    <property type="entry name" value="Response_reg"/>
    <property type="match status" value="1"/>
</dbReference>
<dbReference type="InterPro" id="IPR011006">
    <property type="entry name" value="CheY-like_superfamily"/>
</dbReference>
<dbReference type="PROSITE" id="PS50110">
    <property type="entry name" value="RESPONSE_REGULATORY"/>
    <property type="match status" value="1"/>
</dbReference>
<evidence type="ECO:0000259" key="1">
    <source>
        <dbReference type="PROSITE" id="PS50110"/>
    </source>
</evidence>
<dbReference type="GO" id="GO:0000160">
    <property type="term" value="P:phosphorelay signal transduction system"/>
    <property type="evidence" value="ECO:0007669"/>
    <property type="project" value="InterPro"/>
</dbReference>
<reference evidence="2 3" key="1">
    <citation type="journal article" date="2020" name="Nature">
        <title>Isolation of an archaeon at the prokaryote-eukaryote interface.</title>
        <authorList>
            <person name="Imachi H."/>
            <person name="Nobu M.K."/>
            <person name="Nakahara N."/>
            <person name="Morono Y."/>
            <person name="Ogawara M."/>
            <person name="Takaki Y."/>
            <person name="Takano Y."/>
            <person name="Uematsu K."/>
            <person name="Ikuta T."/>
            <person name="Ito M."/>
            <person name="Matsui Y."/>
            <person name="Miyazaki M."/>
            <person name="Murata K."/>
            <person name="Saito Y."/>
            <person name="Sakai S."/>
            <person name="Song C."/>
            <person name="Tasumi E."/>
            <person name="Yamanaka Y."/>
            <person name="Yamaguchi T."/>
            <person name="Kamagata Y."/>
            <person name="Tamaki H."/>
            <person name="Takai K."/>
        </authorList>
    </citation>
    <scope>NUCLEOTIDE SEQUENCE [LARGE SCALE GENOMIC DNA]</scope>
    <source>
        <strain evidence="2 3">MK-D1</strain>
    </source>
</reference>
<dbReference type="KEGG" id="psyt:DSAG12_02773"/>
<dbReference type="InterPro" id="IPR001789">
    <property type="entry name" value="Sig_transdc_resp-reg_receiver"/>
</dbReference>
<evidence type="ECO:0000313" key="3">
    <source>
        <dbReference type="Proteomes" id="UP000321408"/>
    </source>
</evidence>
<organism evidence="2 3">
    <name type="scientific">Promethearchaeum syntrophicum</name>
    <dbReference type="NCBI Taxonomy" id="2594042"/>
    <lineage>
        <taxon>Archaea</taxon>
        <taxon>Promethearchaeati</taxon>
        <taxon>Promethearchaeota</taxon>
        <taxon>Promethearchaeia</taxon>
        <taxon>Promethearchaeales</taxon>
        <taxon>Promethearchaeaceae</taxon>
        <taxon>Promethearchaeum</taxon>
    </lineage>
</organism>
<dbReference type="RefSeq" id="WP_147663865.1">
    <property type="nucleotide sequence ID" value="NZ_CP042905.2"/>
</dbReference>
<dbReference type="SMART" id="SM00448">
    <property type="entry name" value="REC"/>
    <property type="match status" value="1"/>
</dbReference>
<dbReference type="Gene3D" id="3.40.50.2300">
    <property type="match status" value="1"/>
</dbReference>
<protein>
    <submittedName>
        <fullName evidence="2">Response regulator</fullName>
    </submittedName>
</protein>
<reference evidence="2 3" key="2">
    <citation type="journal article" date="2024" name="Int. J. Syst. Evol. Microbiol.">
        <title>Promethearchaeum syntrophicum gen. nov., sp. nov., an anaerobic, obligately syntrophic archaeon, the first isolate of the lineage 'Asgard' archaea, and proposal of the new archaeal phylum Promethearchaeota phyl. nov. and kingdom Promethearchaeati regn. nov.</title>
        <authorList>
            <person name="Imachi H."/>
            <person name="Nobu M.K."/>
            <person name="Kato S."/>
            <person name="Takaki Y."/>
            <person name="Miyazaki M."/>
            <person name="Miyata M."/>
            <person name="Ogawara M."/>
            <person name="Saito Y."/>
            <person name="Sakai S."/>
            <person name="Tahara Y.O."/>
            <person name="Takano Y."/>
            <person name="Tasumi E."/>
            <person name="Uematsu K."/>
            <person name="Yoshimura T."/>
            <person name="Itoh T."/>
            <person name="Ohkuma M."/>
            <person name="Takai K."/>
        </authorList>
    </citation>
    <scope>NUCLEOTIDE SEQUENCE [LARGE SCALE GENOMIC DNA]</scope>
    <source>
        <strain evidence="2 3">MK-D1</strain>
    </source>
</reference>
<sequence length="130" mass="14631">MSDTKSKNLGHSLVMDDDPLIRKTIQLLLLKLGFASTLVKNGEDAVNHFIQAQKDKKPFNFVILDLIIPDGMGGKETLDKIRQIDPNVKIILSSGYKKEILENYKELGFNSMLEKPYTISELKQAISVII</sequence>
<dbReference type="OrthoDB" id="115915at2157"/>
<dbReference type="AlphaFoldDB" id="A0A5B9DCU5"/>
<evidence type="ECO:0000313" key="2">
    <source>
        <dbReference type="EMBL" id="QEE16942.1"/>
    </source>
</evidence>
<dbReference type="GeneID" id="41330752"/>
<gene>
    <name evidence="2" type="ORF">DSAG12_02773</name>
</gene>
<dbReference type="PANTHER" id="PTHR43228:SF1">
    <property type="entry name" value="TWO-COMPONENT RESPONSE REGULATOR ARR22"/>
    <property type="match status" value="1"/>
</dbReference>
<dbReference type="InterPro" id="IPR052048">
    <property type="entry name" value="ST_Response_Regulator"/>
</dbReference>
<accession>A0A5B9DCU5</accession>